<dbReference type="RefSeq" id="WP_201935480.1">
    <property type="nucleotide sequence ID" value="NZ_JAERSG010000002.1"/>
</dbReference>
<dbReference type="Proteomes" id="UP000636918">
    <property type="component" value="Unassembled WGS sequence"/>
</dbReference>
<feature type="transmembrane region" description="Helical" evidence="1">
    <location>
        <begin position="120"/>
        <end position="142"/>
    </location>
</feature>
<organism evidence="2 3">
    <name type="scientific">Nocardioides baculatus</name>
    <dbReference type="NCBI Taxonomy" id="2801337"/>
    <lineage>
        <taxon>Bacteria</taxon>
        <taxon>Bacillati</taxon>
        <taxon>Actinomycetota</taxon>
        <taxon>Actinomycetes</taxon>
        <taxon>Propionibacteriales</taxon>
        <taxon>Nocardioidaceae</taxon>
        <taxon>Nocardioides</taxon>
    </lineage>
</organism>
<keyword evidence="3" id="KW-1185">Reference proteome</keyword>
<keyword evidence="1" id="KW-0472">Membrane</keyword>
<proteinExistence type="predicted"/>
<reference evidence="2 3" key="1">
    <citation type="submission" date="2021-01" db="EMBL/GenBank/DDBJ databases">
        <title>Genome seq and assembly of Nocardiodes sp. G10.</title>
        <authorList>
            <person name="Chhetri G."/>
        </authorList>
    </citation>
    <scope>NUCLEOTIDE SEQUENCE [LARGE SCALE GENOMIC DNA]</scope>
    <source>
        <strain evidence="2 3">G10</strain>
    </source>
</reference>
<dbReference type="EMBL" id="JAERSG010000002">
    <property type="protein sequence ID" value="MBL0747658.1"/>
    <property type="molecule type" value="Genomic_DNA"/>
</dbReference>
<evidence type="ECO:0000313" key="3">
    <source>
        <dbReference type="Proteomes" id="UP000636918"/>
    </source>
</evidence>
<feature type="transmembrane region" description="Helical" evidence="1">
    <location>
        <begin position="154"/>
        <end position="181"/>
    </location>
</feature>
<keyword evidence="1" id="KW-1133">Transmembrane helix</keyword>
<evidence type="ECO:0008006" key="4">
    <source>
        <dbReference type="Google" id="ProtNLM"/>
    </source>
</evidence>
<keyword evidence="1" id="KW-0812">Transmembrane</keyword>
<sequence>MRVRYVLTALVVALVTGVVCVGGLSRLAMSLLASRNPQAAGRTSDDGFEMGVVTLDGSMNLVVLGLAVGVVGWLVYLVARPLLFGPTWFRWFCLSIPPGVVVASMVVHPDGVDFTLLGPLWLTVGLFVLVPAAYGPLVHGAMLRIGGTPPGAGLAAGAPAVAWTLRAFFAALSVVALVSLAGDIRALA</sequence>
<comment type="caution">
    <text evidence="2">The sequence shown here is derived from an EMBL/GenBank/DDBJ whole genome shotgun (WGS) entry which is preliminary data.</text>
</comment>
<feature type="transmembrane region" description="Helical" evidence="1">
    <location>
        <begin position="57"/>
        <end position="79"/>
    </location>
</feature>
<gene>
    <name evidence="2" type="ORF">JI751_08555</name>
</gene>
<name>A0ABS1L8B5_9ACTN</name>
<feature type="transmembrane region" description="Helical" evidence="1">
    <location>
        <begin position="91"/>
        <end position="108"/>
    </location>
</feature>
<evidence type="ECO:0000313" key="2">
    <source>
        <dbReference type="EMBL" id="MBL0747658.1"/>
    </source>
</evidence>
<protein>
    <recommendedName>
        <fullName evidence="4">DUF2269 family protein</fullName>
    </recommendedName>
</protein>
<evidence type="ECO:0000256" key="1">
    <source>
        <dbReference type="SAM" id="Phobius"/>
    </source>
</evidence>
<accession>A0ABS1L8B5</accession>